<dbReference type="InterPro" id="IPR005147">
    <property type="entry name" value="tRNA_synthase_B5-dom"/>
</dbReference>
<dbReference type="GO" id="GO:0000287">
    <property type="term" value="F:magnesium ion binding"/>
    <property type="evidence" value="ECO:0007669"/>
    <property type="project" value="InterPro"/>
</dbReference>
<dbReference type="AlphaFoldDB" id="A0A2M8LCA0"/>
<comment type="caution">
    <text evidence="12">The sequence shown here is derived from an EMBL/GenBank/DDBJ whole genome shotgun (WGS) entry which is preliminary data.</text>
</comment>
<dbReference type="Gene3D" id="3.30.930.10">
    <property type="entry name" value="Bira Bifunctional Protein, Domain 2"/>
    <property type="match status" value="1"/>
</dbReference>
<dbReference type="Pfam" id="PF03484">
    <property type="entry name" value="B5"/>
    <property type="match status" value="1"/>
</dbReference>
<dbReference type="Gene3D" id="3.30.56.10">
    <property type="match status" value="2"/>
</dbReference>
<evidence type="ECO:0000256" key="6">
    <source>
        <dbReference type="ARBA" id="ARBA00022840"/>
    </source>
</evidence>
<dbReference type="InterPro" id="IPR020825">
    <property type="entry name" value="Phe-tRNA_synthase-like_B3/B4"/>
</dbReference>
<dbReference type="EMBL" id="PFEQ01000009">
    <property type="protein sequence ID" value="PJE74233.1"/>
    <property type="molecule type" value="Genomic_DNA"/>
</dbReference>
<dbReference type="SUPFAM" id="SSF56037">
    <property type="entry name" value="PheT/TilS domain"/>
    <property type="match status" value="1"/>
</dbReference>
<dbReference type="InterPro" id="IPR045060">
    <property type="entry name" value="Phe-tRNA-ligase_IIc_bsu"/>
</dbReference>
<evidence type="ECO:0000256" key="8">
    <source>
        <dbReference type="ARBA" id="ARBA00022917"/>
    </source>
</evidence>
<dbReference type="SMART" id="SM00873">
    <property type="entry name" value="B3_4"/>
    <property type="match status" value="1"/>
</dbReference>
<dbReference type="Gene3D" id="3.50.40.10">
    <property type="entry name" value="Phenylalanyl-trna Synthetase, Chain B, domain 3"/>
    <property type="match status" value="1"/>
</dbReference>
<dbReference type="GO" id="GO:0004826">
    <property type="term" value="F:phenylalanine-tRNA ligase activity"/>
    <property type="evidence" value="ECO:0007669"/>
    <property type="project" value="UniProtKB-EC"/>
</dbReference>
<dbReference type="PANTHER" id="PTHR10947:SF0">
    <property type="entry name" value="PHENYLALANINE--TRNA LIGASE BETA SUBUNIT"/>
    <property type="match status" value="1"/>
</dbReference>
<protein>
    <recommendedName>
        <fullName evidence="2">phenylalanine--tRNA ligase</fullName>
        <ecNumber evidence="2">6.1.1.20</ecNumber>
    </recommendedName>
</protein>
<gene>
    <name evidence="12" type="ORF">COV01_01930</name>
</gene>
<dbReference type="PANTHER" id="PTHR10947">
    <property type="entry name" value="PHENYLALANYL-TRNA SYNTHETASE BETA CHAIN AND LEUCINE-RICH REPEAT-CONTAINING PROTEIN 47"/>
    <property type="match status" value="1"/>
</dbReference>
<dbReference type="Gene3D" id="3.30.70.380">
    <property type="entry name" value="Ferrodoxin-fold anticodon-binding domain"/>
    <property type="match status" value="1"/>
</dbReference>
<evidence type="ECO:0000256" key="2">
    <source>
        <dbReference type="ARBA" id="ARBA00012814"/>
    </source>
</evidence>
<dbReference type="SMART" id="SM00874">
    <property type="entry name" value="B5"/>
    <property type="match status" value="1"/>
</dbReference>
<comment type="cofactor">
    <cofactor evidence="1">
        <name>Mg(2+)</name>
        <dbReference type="ChEBI" id="CHEBI:18420"/>
    </cofactor>
</comment>
<feature type="domain" description="FDX-ACB" evidence="10">
    <location>
        <begin position="555"/>
        <end position="648"/>
    </location>
</feature>
<dbReference type="GO" id="GO:0005524">
    <property type="term" value="F:ATP binding"/>
    <property type="evidence" value="ECO:0007669"/>
    <property type="project" value="UniProtKB-KW"/>
</dbReference>
<dbReference type="InterPro" id="IPR036690">
    <property type="entry name" value="Fdx_antiC-bd_sf"/>
</dbReference>
<evidence type="ECO:0000259" key="10">
    <source>
        <dbReference type="PROSITE" id="PS51447"/>
    </source>
</evidence>
<organism evidence="12 13">
    <name type="scientific">Candidatus Taylorbacteria bacterium CG10_big_fil_rev_8_21_14_0_10_41_48</name>
    <dbReference type="NCBI Taxonomy" id="1975024"/>
    <lineage>
        <taxon>Bacteria</taxon>
        <taxon>Candidatus Tayloriibacteriota</taxon>
    </lineage>
</organism>
<keyword evidence="6" id="KW-0067">ATP-binding</keyword>
<keyword evidence="8" id="KW-0648">Protein biosynthesis</keyword>
<keyword evidence="5" id="KW-0547">Nucleotide-binding</keyword>
<evidence type="ECO:0000256" key="3">
    <source>
        <dbReference type="ARBA" id="ARBA00022598"/>
    </source>
</evidence>
<dbReference type="Pfam" id="PF03147">
    <property type="entry name" value="FDX-ACB"/>
    <property type="match status" value="1"/>
</dbReference>
<keyword evidence="3" id="KW-0436">Ligase</keyword>
<dbReference type="InterPro" id="IPR041616">
    <property type="entry name" value="PheRS_beta_core"/>
</dbReference>
<feature type="domain" description="B5" evidence="11">
    <location>
        <begin position="293"/>
        <end position="368"/>
    </location>
</feature>
<evidence type="ECO:0000256" key="5">
    <source>
        <dbReference type="ARBA" id="ARBA00022741"/>
    </source>
</evidence>
<dbReference type="InterPro" id="IPR005121">
    <property type="entry name" value="Fdx_antiC-bd"/>
</dbReference>
<evidence type="ECO:0000259" key="11">
    <source>
        <dbReference type="PROSITE" id="PS51483"/>
    </source>
</evidence>
<reference evidence="13" key="1">
    <citation type="submission" date="2017-09" db="EMBL/GenBank/DDBJ databases">
        <title>Depth-based differentiation of microbial function through sediment-hosted aquifers and enrichment of novel symbionts in the deep terrestrial subsurface.</title>
        <authorList>
            <person name="Probst A.J."/>
            <person name="Ladd B."/>
            <person name="Jarett J.K."/>
            <person name="Geller-Mcgrath D.E."/>
            <person name="Sieber C.M.K."/>
            <person name="Emerson J.B."/>
            <person name="Anantharaman K."/>
            <person name="Thomas B.C."/>
            <person name="Malmstrom R."/>
            <person name="Stieglmeier M."/>
            <person name="Klingl A."/>
            <person name="Woyke T."/>
            <person name="Ryan C.M."/>
            <person name="Banfield J.F."/>
        </authorList>
    </citation>
    <scope>NUCLEOTIDE SEQUENCE [LARGE SCALE GENOMIC DNA]</scope>
</reference>
<dbReference type="Pfam" id="PF03483">
    <property type="entry name" value="B3_4"/>
    <property type="match status" value="1"/>
</dbReference>
<dbReference type="SUPFAM" id="SSF46955">
    <property type="entry name" value="Putative DNA-binding domain"/>
    <property type="match status" value="2"/>
</dbReference>
<sequence>MKVSLNWLETYFEKPLPKAEVLAEFFNFHAFEVEGIEEIDGDSVLDVKVLPDRAHYALSHRGIAREVTAITGQVLKSDRIPNGPESTLSKKPKVQIEDNLFCRRYMARYAEVSKVTESNPHARVMLGAIGQRAINTIVDATNIVMFDMGQPLHIFDADKVVGTIVIRAAKDGEKIVLLDSVAGADREVSLISTDHVIADDEGPIAIAGVKGDKRAGVTDTTKNLIIESANFDSTSVRRTSTRLNLRSESSKRYENEITPEFTASGMNDVCALIAHNIPEAVFGPIVDIYPVKVEQTVIDFDPKYIEERLGVSVPLADARDILMRLDMGVSEEDDIWKIKLPFDRLDITSPIDIIEEIGRIYGYDKVPSVLPPVITDTVPMDKTFYWTEHLKDLFVTLGFSEVQTYTLVPKGYYEVSYPLASDKSALRERLAPRMNEVLMMNAHNADILGLEAVKVFEIGKVFTKSGEKVSLAIGVLQIKKKKSMTSESILKETIVQIEKMSGASLGASIEVRDGVAIIEVDIIMREGGNTPEFNGKISELDLGLFSKGKRYVPFSRYPFIVRDIALFTPAVTNEEMVREVIQSSLTSSTGELMVKGPDCFDRFEKGDKKSFAFRMIFQASDRTLSDEEVNGFMQMLYEVIKERGWEVR</sequence>
<dbReference type="EC" id="6.1.1.20" evidence="2"/>
<evidence type="ECO:0000313" key="12">
    <source>
        <dbReference type="EMBL" id="PJE74233.1"/>
    </source>
</evidence>
<dbReference type="SUPFAM" id="SSF54991">
    <property type="entry name" value="Anticodon-binding domain of PheRS"/>
    <property type="match status" value="1"/>
</dbReference>
<dbReference type="SUPFAM" id="SSF55681">
    <property type="entry name" value="Class II aaRS and biotin synthetases"/>
    <property type="match status" value="1"/>
</dbReference>
<dbReference type="SMART" id="SM00896">
    <property type="entry name" value="FDX-ACB"/>
    <property type="match status" value="1"/>
</dbReference>
<dbReference type="InterPro" id="IPR005146">
    <property type="entry name" value="B3/B4_tRNA-bd"/>
</dbReference>
<evidence type="ECO:0000313" key="13">
    <source>
        <dbReference type="Proteomes" id="UP000228700"/>
    </source>
</evidence>
<dbReference type="PROSITE" id="PS51483">
    <property type="entry name" value="B5"/>
    <property type="match status" value="1"/>
</dbReference>
<dbReference type="InterPro" id="IPR045864">
    <property type="entry name" value="aa-tRNA-synth_II/BPL/LPL"/>
</dbReference>
<proteinExistence type="predicted"/>
<dbReference type="PROSITE" id="PS51447">
    <property type="entry name" value="FDX_ACB"/>
    <property type="match status" value="1"/>
</dbReference>
<dbReference type="GO" id="GO:0006432">
    <property type="term" value="P:phenylalanyl-tRNA aminoacylation"/>
    <property type="evidence" value="ECO:0007669"/>
    <property type="project" value="InterPro"/>
</dbReference>
<dbReference type="GO" id="GO:0009328">
    <property type="term" value="C:phenylalanine-tRNA ligase complex"/>
    <property type="evidence" value="ECO:0007669"/>
    <property type="project" value="TreeGrafter"/>
</dbReference>
<accession>A0A2M8LCA0</accession>
<dbReference type="GO" id="GO:0003723">
    <property type="term" value="F:RNA binding"/>
    <property type="evidence" value="ECO:0007669"/>
    <property type="project" value="InterPro"/>
</dbReference>
<keyword evidence="7" id="KW-0460">Magnesium</keyword>
<evidence type="ECO:0000256" key="4">
    <source>
        <dbReference type="ARBA" id="ARBA00022723"/>
    </source>
</evidence>
<evidence type="ECO:0000256" key="1">
    <source>
        <dbReference type="ARBA" id="ARBA00001946"/>
    </source>
</evidence>
<name>A0A2M8LCA0_9BACT</name>
<evidence type="ECO:0000256" key="9">
    <source>
        <dbReference type="ARBA" id="ARBA00023146"/>
    </source>
</evidence>
<keyword evidence="4" id="KW-0479">Metal-binding</keyword>
<dbReference type="InterPro" id="IPR009061">
    <property type="entry name" value="DNA-bd_dom_put_sf"/>
</dbReference>
<evidence type="ECO:0000256" key="7">
    <source>
        <dbReference type="ARBA" id="ARBA00022842"/>
    </source>
</evidence>
<keyword evidence="9" id="KW-0030">Aminoacyl-tRNA synthetase</keyword>
<dbReference type="Proteomes" id="UP000228700">
    <property type="component" value="Unassembled WGS sequence"/>
</dbReference>
<dbReference type="Pfam" id="PF17759">
    <property type="entry name" value="tRNA_synthFbeta"/>
    <property type="match status" value="1"/>
</dbReference>